<keyword evidence="1" id="KW-0963">Cytoplasm</keyword>
<keyword evidence="12" id="KW-1185">Reference proteome</keyword>
<evidence type="ECO:0000256" key="8">
    <source>
        <dbReference type="ARBA" id="ARBA00023002"/>
    </source>
</evidence>
<dbReference type="RefSeq" id="WP_166400241.1">
    <property type="nucleotide sequence ID" value="NZ_JAANAS010000050.1"/>
</dbReference>
<keyword evidence="4" id="KW-0808">Transferase</keyword>
<keyword evidence="9" id="KW-0511">Multifunctional enzyme</keyword>
<gene>
    <name evidence="11" type="ORF">G7034_06940</name>
</gene>
<reference evidence="11" key="1">
    <citation type="submission" date="2020-03" db="EMBL/GenBank/DDBJ databases">
        <title>Psychroflexus Maritimus sp. nov., isolate from marine sediment.</title>
        <authorList>
            <person name="Zhong Y.-L."/>
        </authorList>
    </citation>
    <scope>NUCLEOTIDE SEQUENCE</scope>
    <source>
        <strain evidence="11">C1</strain>
    </source>
</reference>
<proteinExistence type="predicted"/>
<evidence type="ECO:0000256" key="4">
    <source>
        <dbReference type="ARBA" id="ARBA00022679"/>
    </source>
</evidence>
<dbReference type="SUPFAM" id="SSF51971">
    <property type="entry name" value="Nucleotide-binding domain"/>
    <property type="match status" value="1"/>
</dbReference>
<evidence type="ECO:0000256" key="6">
    <source>
        <dbReference type="ARBA" id="ARBA00022694"/>
    </source>
</evidence>
<evidence type="ECO:0000256" key="7">
    <source>
        <dbReference type="ARBA" id="ARBA00022827"/>
    </source>
</evidence>
<dbReference type="GO" id="GO:0008168">
    <property type="term" value="F:methyltransferase activity"/>
    <property type="evidence" value="ECO:0007669"/>
    <property type="project" value="UniProtKB-KW"/>
</dbReference>
<accession>A0A967AKG4</accession>
<evidence type="ECO:0000313" key="12">
    <source>
        <dbReference type="Proteomes" id="UP000643701"/>
    </source>
</evidence>
<keyword evidence="7" id="KW-0274">FAD</keyword>
<evidence type="ECO:0000256" key="1">
    <source>
        <dbReference type="ARBA" id="ARBA00022490"/>
    </source>
</evidence>
<evidence type="ECO:0000256" key="9">
    <source>
        <dbReference type="ARBA" id="ARBA00023268"/>
    </source>
</evidence>
<dbReference type="PANTHER" id="PTHR13847:SF283">
    <property type="entry name" value="TRNA 5-METHYLAMINOMETHYL-2-THIOURIDINE BIOSYNTHESIS BIFUNCTIONAL PROTEIN MNMC"/>
    <property type="match status" value="1"/>
</dbReference>
<dbReference type="AlphaFoldDB" id="A0A967AKG4"/>
<dbReference type="Gene3D" id="3.50.50.60">
    <property type="entry name" value="FAD/NAD(P)-binding domain"/>
    <property type="match status" value="1"/>
</dbReference>
<organism evidence="11 12">
    <name type="scientific">Psychroflexus maritimus</name>
    <dbReference type="NCBI Taxonomy" id="2714865"/>
    <lineage>
        <taxon>Bacteria</taxon>
        <taxon>Pseudomonadati</taxon>
        <taxon>Bacteroidota</taxon>
        <taxon>Flavobacteriia</taxon>
        <taxon>Flavobacteriales</taxon>
        <taxon>Flavobacteriaceae</taxon>
        <taxon>Psychroflexus</taxon>
    </lineage>
</organism>
<keyword evidence="3" id="KW-0285">Flavoprotein</keyword>
<keyword evidence="5" id="KW-0949">S-adenosyl-L-methionine</keyword>
<dbReference type="Proteomes" id="UP000643701">
    <property type="component" value="Unassembled WGS sequence"/>
</dbReference>
<dbReference type="Gene3D" id="3.30.9.10">
    <property type="entry name" value="D-Amino Acid Oxidase, subunit A, domain 2"/>
    <property type="match status" value="1"/>
</dbReference>
<dbReference type="InterPro" id="IPR036188">
    <property type="entry name" value="FAD/NAD-bd_sf"/>
</dbReference>
<dbReference type="GO" id="GO:0032259">
    <property type="term" value="P:methylation"/>
    <property type="evidence" value="ECO:0007669"/>
    <property type="project" value="UniProtKB-KW"/>
</dbReference>
<dbReference type="InterPro" id="IPR006076">
    <property type="entry name" value="FAD-dep_OxRdtase"/>
</dbReference>
<dbReference type="EMBL" id="JAANAS010000050">
    <property type="protein sequence ID" value="NGZ89984.1"/>
    <property type="molecule type" value="Genomic_DNA"/>
</dbReference>
<dbReference type="GO" id="GO:0005737">
    <property type="term" value="C:cytoplasm"/>
    <property type="evidence" value="ECO:0007669"/>
    <property type="project" value="TreeGrafter"/>
</dbReference>
<comment type="caution">
    <text evidence="11">The sequence shown here is derived from an EMBL/GenBank/DDBJ whole genome shotgun (WGS) entry which is preliminary data.</text>
</comment>
<protein>
    <submittedName>
        <fullName evidence="11">FAD-dependent oxidoreductase</fullName>
    </submittedName>
</protein>
<dbReference type="PANTHER" id="PTHR13847">
    <property type="entry name" value="SARCOSINE DEHYDROGENASE-RELATED"/>
    <property type="match status" value="1"/>
</dbReference>
<sequence>MQVEDTKKDFLIVGFGVVGLSLAKHLLDQNTSFDVIANLKPRASSVSGGLLNPVSLKRLKLAWNADLFHFYAVDFYSSFTQLLGQSYLQDKPIYRIFSSIEEQNLWFSQPESKPINKYLSSDLIDLAKVDNKFRSAKVIDSYLIRLRELISDFSNYLIGSSRFIQANFNYADLHLSDSCVKYNSRGYKHVIFADGYQVINNPFFNYLPIYGNKGEYLIVRCTDLSQDKIYKPSKFLIPLGQGLFKFGATYERDFTDDLPSASARLNLNKELEKFTTVDFEIVDQVSAIRPTSKDRLPISGQHPKHSSLFTLNAMGSRGIMSAPHLAKNLINSIKTNETIMDQVNVNRFTRKHFKSSPSLY</sequence>
<dbReference type="GO" id="GO:0016491">
    <property type="term" value="F:oxidoreductase activity"/>
    <property type="evidence" value="ECO:0007669"/>
    <property type="project" value="UniProtKB-KW"/>
</dbReference>
<keyword evidence="8" id="KW-0560">Oxidoreductase</keyword>
<dbReference type="Pfam" id="PF01266">
    <property type="entry name" value="DAO"/>
    <property type="match status" value="1"/>
</dbReference>
<evidence type="ECO:0000256" key="2">
    <source>
        <dbReference type="ARBA" id="ARBA00022603"/>
    </source>
</evidence>
<evidence type="ECO:0000313" key="11">
    <source>
        <dbReference type="EMBL" id="NGZ89984.1"/>
    </source>
</evidence>
<evidence type="ECO:0000259" key="10">
    <source>
        <dbReference type="Pfam" id="PF01266"/>
    </source>
</evidence>
<feature type="domain" description="FAD dependent oxidoreductase" evidence="10">
    <location>
        <begin position="187"/>
        <end position="329"/>
    </location>
</feature>
<name>A0A967AKG4_9FLAO</name>
<keyword evidence="2" id="KW-0489">Methyltransferase</keyword>
<evidence type="ECO:0000256" key="3">
    <source>
        <dbReference type="ARBA" id="ARBA00022630"/>
    </source>
</evidence>
<evidence type="ECO:0000256" key="5">
    <source>
        <dbReference type="ARBA" id="ARBA00022691"/>
    </source>
</evidence>
<keyword evidence="6" id="KW-0819">tRNA processing</keyword>
<dbReference type="GO" id="GO:0008033">
    <property type="term" value="P:tRNA processing"/>
    <property type="evidence" value="ECO:0007669"/>
    <property type="project" value="UniProtKB-KW"/>
</dbReference>